<name>A0A8T0D1A5_9TREM</name>
<feature type="compositionally biased region" description="Basic residues" evidence="1">
    <location>
        <begin position="267"/>
        <end position="296"/>
    </location>
</feature>
<protein>
    <recommendedName>
        <fullName evidence="5">CHHC U11-48K-type domain-containing protein</fullName>
    </recommendedName>
</protein>
<accession>A0A8T0D1A5</accession>
<keyword evidence="2" id="KW-0812">Transmembrane</keyword>
<dbReference type="Proteomes" id="UP000699462">
    <property type="component" value="Unassembled WGS sequence"/>
</dbReference>
<keyword evidence="2" id="KW-1133">Transmembrane helix</keyword>
<dbReference type="AlphaFoldDB" id="A0A8T0D1A5"/>
<reference evidence="3 4" key="1">
    <citation type="submission" date="2019-07" db="EMBL/GenBank/DDBJ databases">
        <title>Annotation for the trematode Paragonimus westermani.</title>
        <authorList>
            <person name="Choi Y.-J."/>
        </authorList>
    </citation>
    <scope>NUCLEOTIDE SEQUENCE [LARGE SCALE GENOMIC DNA]</scope>
    <source>
        <strain evidence="3">180907_Pwestermani</strain>
    </source>
</reference>
<dbReference type="OrthoDB" id="69229at2759"/>
<keyword evidence="4" id="KW-1185">Reference proteome</keyword>
<evidence type="ECO:0000313" key="3">
    <source>
        <dbReference type="EMBL" id="KAF8561645.1"/>
    </source>
</evidence>
<comment type="caution">
    <text evidence="3">The sequence shown here is derived from an EMBL/GenBank/DDBJ whole genome shotgun (WGS) entry which is preliminary data.</text>
</comment>
<evidence type="ECO:0008006" key="5">
    <source>
        <dbReference type="Google" id="ProtNLM"/>
    </source>
</evidence>
<proteinExistence type="predicted"/>
<keyword evidence="2" id="KW-0472">Membrane</keyword>
<sequence length="296" mass="34566">MEPTFLDHSEMHLKAILRTLNLSEERVFKRSPLELCPFNEDHWIHSKGAMNHRNYCALRQKGYTKEEINSMAPTVESTGADELRTQSTGSPVCSWELDVEAFSASKQKKMRMVECEGHSFNLFFLHSIVIFLIKLGCLCVYSFIDQVPEGSSNVEHLALLRDSKRRRQSYRGVHTARRSYTEVLREIIAQQTELLQAASQKQKQQLQVVDPQVAQRSESTVANVRQVIPSNRVKVTEVQETDNQRTDRLSRDRHRSPSRSTSGSAHRSQRRRSRSRTRSRERKHHYKHRRDRKRSR</sequence>
<feature type="region of interest" description="Disordered" evidence="1">
    <location>
        <begin position="233"/>
        <end position="296"/>
    </location>
</feature>
<organism evidence="3 4">
    <name type="scientific">Paragonimus westermani</name>
    <dbReference type="NCBI Taxonomy" id="34504"/>
    <lineage>
        <taxon>Eukaryota</taxon>
        <taxon>Metazoa</taxon>
        <taxon>Spiralia</taxon>
        <taxon>Lophotrochozoa</taxon>
        <taxon>Platyhelminthes</taxon>
        <taxon>Trematoda</taxon>
        <taxon>Digenea</taxon>
        <taxon>Plagiorchiida</taxon>
        <taxon>Troglotremata</taxon>
        <taxon>Troglotrematidae</taxon>
        <taxon>Paragonimus</taxon>
    </lineage>
</organism>
<gene>
    <name evidence="3" type="ORF">P879_01398</name>
</gene>
<feature type="transmembrane region" description="Helical" evidence="2">
    <location>
        <begin position="120"/>
        <end position="144"/>
    </location>
</feature>
<feature type="compositionally biased region" description="Basic and acidic residues" evidence="1">
    <location>
        <begin position="234"/>
        <end position="250"/>
    </location>
</feature>
<dbReference type="EMBL" id="JTDF01021591">
    <property type="protein sequence ID" value="KAF8561645.1"/>
    <property type="molecule type" value="Genomic_DNA"/>
</dbReference>
<evidence type="ECO:0000256" key="2">
    <source>
        <dbReference type="SAM" id="Phobius"/>
    </source>
</evidence>
<evidence type="ECO:0000313" key="4">
    <source>
        <dbReference type="Proteomes" id="UP000699462"/>
    </source>
</evidence>
<evidence type="ECO:0000256" key="1">
    <source>
        <dbReference type="SAM" id="MobiDB-lite"/>
    </source>
</evidence>